<dbReference type="Proteomes" id="UP000095281">
    <property type="component" value="Unplaced"/>
</dbReference>
<feature type="signal peptide" evidence="1">
    <location>
        <begin position="1"/>
        <end position="21"/>
    </location>
</feature>
<evidence type="ECO:0000313" key="2">
    <source>
        <dbReference type="Proteomes" id="UP000095281"/>
    </source>
</evidence>
<name>A0A1I8BFR3_MELHA</name>
<sequence>MLWSPFLALLILFLCSSLIVTIIGCGLPPAPAPPPSPCCGAPPAPPPPPPCCPCPPPAPMQSCCQCAAAPPPPSHCGGCMSRRRMYSSASFRKYWRSKREAMINGNPLASVQSIQARLLHELVHHSKFLVMCARPEQFGGSNVVVPSALKINSSGVDFCNVHVKEQHIWCQAIGMIS</sequence>
<dbReference type="WBParaSite" id="MhA1_Contig213.frz3.gene32">
    <property type="protein sequence ID" value="MhA1_Contig213.frz3.gene32"/>
    <property type="gene ID" value="MhA1_Contig213.frz3.gene32"/>
</dbReference>
<keyword evidence="1" id="KW-0732">Signal</keyword>
<keyword evidence="2" id="KW-1185">Reference proteome</keyword>
<accession>A0A1I8BFR3</accession>
<feature type="chain" id="PRO_5009315772" evidence="1">
    <location>
        <begin position="22"/>
        <end position="177"/>
    </location>
</feature>
<evidence type="ECO:0000313" key="3">
    <source>
        <dbReference type="WBParaSite" id="MhA1_Contig213.frz3.gene32"/>
    </source>
</evidence>
<dbReference type="AlphaFoldDB" id="A0A1I8BFR3"/>
<reference evidence="3" key="1">
    <citation type="submission" date="2016-11" db="UniProtKB">
        <authorList>
            <consortium name="WormBaseParasite"/>
        </authorList>
    </citation>
    <scope>IDENTIFICATION</scope>
</reference>
<evidence type="ECO:0000256" key="1">
    <source>
        <dbReference type="SAM" id="SignalP"/>
    </source>
</evidence>
<protein>
    <submittedName>
        <fullName evidence="3">Uncharacterized protein</fullName>
    </submittedName>
</protein>
<organism evidence="2 3">
    <name type="scientific">Meloidogyne hapla</name>
    <name type="common">Root-knot nematode worm</name>
    <dbReference type="NCBI Taxonomy" id="6305"/>
    <lineage>
        <taxon>Eukaryota</taxon>
        <taxon>Metazoa</taxon>
        <taxon>Ecdysozoa</taxon>
        <taxon>Nematoda</taxon>
        <taxon>Chromadorea</taxon>
        <taxon>Rhabditida</taxon>
        <taxon>Tylenchina</taxon>
        <taxon>Tylenchomorpha</taxon>
        <taxon>Tylenchoidea</taxon>
        <taxon>Meloidogynidae</taxon>
        <taxon>Meloidogyninae</taxon>
        <taxon>Meloidogyne</taxon>
    </lineage>
</organism>
<proteinExistence type="predicted"/>